<keyword evidence="3" id="KW-0411">Iron-sulfur</keyword>
<dbReference type="PROSITE" id="PS51379">
    <property type="entry name" value="4FE4S_FER_2"/>
    <property type="match status" value="2"/>
</dbReference>
<keyword evidence="2" id="KW-0408">Iron</keyword>
<sequence length="66" mass="7151">MKKAYINPNQCDRSPFCPVKKVCPVKAVVQDKKGLFSFGTAVVNKDKCIGCTKCISACPRGAVVMK</sequence>
<dbReference type="PROSITE" id="PS00198">
    <property type="entry name" value="4FE4S_FER_1"/>
    <property type="match status" value="1"/>
</dbReference>
<feature type="domain" description="4Fe-4S ferredoxin-type" evidence="4">
    <location>
        <begin position="2"/>
        <end position="33"/>
    </location>
</feature>
<dbReference type="InterPro" id="IPR017900">
    <property type="entry name" value="4Fe4S_Fe_S_CS"/>
</dbReference>
<dbReference type="Pfam" id="PF12837">
    <property type="entry name" value="Fer4_6"/>
    <property type="match status" value="1"/>
</dbReference>
<name>A0ABT4D541_9CLOT</name>
<accession>A0ABT4D541</accession>
<dbReference type="Gene3D" id="3.30.70.20">
    <property type="match status" value="1"/>
</dbReference>
<evidence type="ECO:0000259" key="4">
    <source>
        <dbReference type="PROSITE" id="PS51379"/>
    </source>
</evidence>
<organism evidence="5 6">
    <name type="scientific">Clostridium aestuarii</name>
    <dbReference type="NCBI Taxonomy" id="338193"/>
    <lineage>
        <taxon>Bacteria</taxon>
        <taxon>Bacillati</taxon>
        <taxon>Bacillota</taxon>
        <taxon>Clostridia</taxon>
        <taxon>Eubacteriales</taxon>
        <taxon>Clostridiaceae</taxon>
        <taxon>Clostridium</taxon>
    </lineage>
</organism>
<dbReference type="RefSeq" id="WP_268041471.1">
    <property type="nucleotide sequence ID" value="NZ_JAPQER010000005.1"/>
</dbReference>
<evidence type="ECO:0000313" key="5">
    <source>
        <dbReference type="EMBL" id="MCY6485153.1"/>
    </source>
</evidence>
<keyword evidence="6" id="KW-1185">Reference proteome</keyword>
<evidence type="ECO:0000313" key="6">
    <source>
        <dbReference type="Proteomes" id="UP001078443"/>
    </source>
</evidence>
<comment type="caution">
    <text evidence="5">The sequence shown here is derived from an EMBL/GenBank/DDBJ whole genome shotgun (WGS) entry which is preliminary data.</text>
</comment>
<feature type="domain" description="4Fe-4S ferredoxin-type" evidence="4">
    <location>
        <begin position="39"/>
        <end position="66"/>
    </location>
</feature>
<dbReference type="Proteomes" id="UP001078443">
    <property type="component" value="Unassembled WGS sequence"/>
</dbReference>
<evidence type="ECO:0000256" key="1">
    <source>
        <dbReference type="ARBA" id="ARBA00022723"/>
    </source>
</evidence>
<reference evidence="5" key="1">
    <citation type="submission" date="2022-12" db="EMBL/GenBank/DDBJ databases">
        <authorList>
            <person name="Wang J."/>
        </authorList>
    </citation>
    <scope>NUCLEOTIDE SEQUENCE</scope>
    <source>
        <strain evidence="5">HY-45-18</strain>
    </source>
</reference>
<proteinExistence type="predicted"/>
<gene>
    <name evidence="5" type="ORF">OW763_12470</name>
</gene>
<dbReference type="EMBL" id="JAPQER010000005">
    <property type="protein sequence ID" value="MCY6485153.1"/>
    <property type="molecule type" value="Genomic_DNA"/>
</dbReference>
<evidence type="ECO:0000256" key="2">
    <source>
        <dbReference type="ARBA" id="ARBA00023004"/>
    </source>
</evidence>
<keyword evidence="1" id="KW-0479">Metal-binding</keyword>
<dbReference type="SUPFAM" id="SSF54862">
    <property type="entry name" value="4Fe-4S ferredoxins"/>
    <property type="match status" value="1"/>
</dbReference>
<protein>
    <submittedName>
        <fullName evidence="5">4Fe-4S binding protein</fullName>
    </submittedName>
</protein>
<dbReference type="InterPro" id="IPR017896">
    <property type="entry name" value="4Fe4S_Fe-S-bd"/>
</dbReference>
<evidence type="ECO:0000256" key="3">
    <source>
        <dbReference type="ARBA" id="ARBA00023014"/>
    </source>
</evidence>